<accession>V5FW05</accession>
<dbReference type="FunFam" id="3.40.50.720:FF:000084">
    <property type="entry name" value="Short-chain dehydrogenase reductase"/>
    <property type="match status" value="1"/>
</dbReference>
<sequence>MAADLTDKIFLVTGGASGMGLATVNILARRGASLVICDINRSGIENVGSDLASRFLDRPIIAQAVDVTNRDAVKAFLENAKQQLGAIHGIANFAGTGGHQLGVEPVWETTDEEFDFIIDLNIRGLFNILGEALKPDFLPELGTIVHIASMFGERGYKNGAVFAASKHAAVGMIKSAALEAGKRGVRVNAVLPGAVETPMFHRVRQNAGLSTSAIDTPIPRPGRPQEVANVTAFLLSDESGYVTGAAWNVDGGANA</sequence>
<evidence type="ECO:0000256" key="1">
    <source>
        <dbReference type="ARBA" id="ARBA00006484"/>
    </source>
</evidence>
<protein>
    <submittedName>
        <fullName evidence="4">Oxidoreductase, short chain dehydrogenase/reductase family superfamily</fullName>
    </submittedName>
</protein>
<evidence type="ECO:0000256" key="3">
    <source>
        <dbReference type="ARBA" id="ARBA00023002"/>
    </source>
</evidence>
<name>V5FW05_BYSSN</name>
<dbReference type="Proteomes" id="UP000018001">
    <property type="component" value="Unassembled WGS sequence"/>
</dbReference>
<dbReference type="SUPFAM" id="SSF51735">
    <property type="entry name" value="NAD(P)-binding Rossmann-fold domains"/>
    <property type="match status" value="1"/>
</dbReference>
<dbReference type="Gene3D" id="3.40.50.720">
    <property type="entry name" value="NAD(P)-binding Rossmann-like Domain"/>
    <property type="match status" value="1"/>
</dbReference>
<dbReference type="InterPro" id="IPR036291">
    <property type="entry name" value="NAD(P)-bd_dom_sf"/>
</dbReference>
<dbReference type="Pfam" id="PF13561">
    <property type="entry name" value="adh_short_C2"/>
    <property type="match status" value="1"/>
</dbReference>
<dbReference type="PANTHER" id="PTHR24321">
    <property type="entry name" value="DEHYDROGENASES, SHORT CHAIN"/>
    <property type="match status" value="1"/>
</dbReference>
<dbReference type="PRINTS" id="PR00081">
    <property type="entry name" value="GDHRDH"/>
</dbReference>
<dbReference type="OrthoDB" id="1669814at2759"/>
<evidence type="ECO:0000313" key="5">
    <source>
        <dbReference type="Proteomes" id="UP000018001"/>
    </source>
</evidence>
<dbReference type="EMBL" id="BAUL01000038">
    <property type="protein sequence ID" value="GAD92797.1"/>
    <property type="molecule type" value="Genomic_DNA"/>
</dbReference>
<evidence type="ECO:0000256" key="2">
    <source>
        <dbReference type="ARBA" id="ARBA00022857"/>
    </source>
</evidence>
<evidence type="ECO:0000313" key="4">
    <source>
        <dbReference type="EMBL" id="GAD92797.1"/>
    </source>
</evidence>
<keyword evidence="3" id="KW-0560">Oxidoreductase</keyword>
<comment type="caution">
    <text evidence="4">The sequence shown here is derived from an EMBL/GenBank/DDBJ whole genome shotgun (WGS) entry which is preliminary data.</text>
</comment>
<gene>
    <name evidence="4" type="ORF">PVAR5_1393</name>
</gene>
<organism evidence="4 5">
    <name type="scientific">Byssochlamys spectabilis (strain No. 5 / NBRC 109023)</name>
    <name type="common">Paecilomyces variotii</name>
    <dbReference type="NCBI Taxonomy" id="1356009"/>
    <lineage>
        <taxon>Eukaryota</taxon>
        <taxon>Fungi</taxon>
        <taxon>Dikarya</taxon>
        <taxon>Ascomycota</taxon>
        <taxon>Pezizomycotina</taxon>
        <taxon>Eurotiomycetes</taxon>
        <taxon>Eurotiomycetidae</taxon>
        <taxon>Eurotiales</taxon>
        <taxon>Thermoascaceae</taxon>
        <taxon>Paecilomyces</taxon>
    </lineage>
</organism>
<keyword evidence="5" id="KW-1185">Reference proteome</keyword>
<dbReference type="eggNOG" id="KOG1200">
    <property type="taxonomic scope" value="Eukaryota"/>
</dbReference>
<dbReference type="AlphaFoldDB" id="V5FW05"/>
<dbReference type="PANTHER" id="PTHR24321:SF8">
    <property type="entry name" value="ESTRADIOL 17-BETA-DEHYDROGENASE 8-RELATED"/>
    <property type="match status" value="1"/>
</dbReference>
<dbReference type="HOGENOM" id="CLU_010194_1_0_1"/>
<reference evidence="5" key="1">
    <citation type="journal article" date="2014" name="Genome Announc.">
        <title>Draft genome sequence of the formaldehyde-resistant fungus Byssochlamys spectabilis No. 5 (anamorph Paecilomyces variotii No. 5) (NBRC109023).</title>
        <authorList>
            <person name="Oka T."/>
            <person name="Ekino K."/>
            <person name="Fukuda K."/>
            <person name="Nomura Y."/>
        </authorList>
    </citation>
    <scope>NUCLEOTIDE SEQUENCE [LARGE SCALE GENOMIC DNA]</scope>
    <source>
        <strain evidence="5">No. 5 / NBRC 109023</strain>
    </source>
</reference>
<comment type="similarity">
    <text evidence="1">Belongs to the short-chain dehydrogenases/reductases (SDR) family.</text>
</comment>
<dbReference type="InParanoid" id="V5FW05"/>
<proteinExistence type="inferred from homology"/>
<dbReference type="GO" id="GO:0016491">
    <property type="term" value="F:oxidoreductase activity"/>
    <property type="evidence" value="ECO:0007669"/>
    <property type="project" value="UniProtKB-KW"/>
</dbReference>
<dbReference type="CDD" id="cd05233">
    <property type="entry name" value="SDR_c"/>
    <property type="match status" value="1"/>
</dbReference>
<dbReference type="InterPro" id="IPR002347">
    <property type="entry name" value="SDR_fam"/>
</dbReference>
<keyword evidence="2" id="KW-0521">NADP</keyword>